<keyword evidence="3" id="KW-0964">Secreted</keyword>
<protein>
    <submittedName>
        <fullName evidence="10">Chordin-like 2</fullName>
    </submittedName>
</protein>
<dbReference type="InterPro" id="IPR001007">
    <property type="entry name" value="VWF_dom"/>
</dbReference>
<dbReference type="Ensembl" id="ENSPKIT00000023406.1">
    <property type="protein sequence ID" value="ENSPKIP00000011461.1"/>
    <property type="gene ID" value="ENSPKIG00000018535.1"/>
</dbReference>
<reference evidence="10" key="1">
    <citation type="submission" date="2025-08" db="UniProtKB">
        <authorList>
            <consortium name="Ensembl"/>
        </authorList>
    </citation>
    <scope>IDENTIFICATION</scope>
</reference>
<organism evidence="10 11">
    <name type="scientific">Paramormyrops kingsleyae</name>
    <dbReference type="NCBI Taxonomy" id="1676925"/>
    <lineage>
        <taxon>Eukaryota</taxon>
        <taxon>Metazoa</taxon>
        <taxon>Chordata</taxon>
        <taxon>Craniata</taxon>
        <taxon>Vertebrata</taxon>
        <taxon>Euteleostomi</taxon>
        <taxon>Actinopterygii</taxon>
        <taxon>Neopterygii</taxon>
        <taxon>Teleostei</taxon>
        <taxon>Osteoglossocephala</taxon>
        <taxon>Osteoglossomorpha</taxon>
        <taxon>Osteoglossiformes</taxon>
        <taxon>Mormyridae</taxon>
        <taxon>Paramormyrops</taxon>
    </lineage>
</organism>
<keyword evidence="5" id="KW-0677">Repeat</keyword>
<evidence type="ECO:0000256" key="7">
    <source>
        <dbReference type="SAM" id="MobiDB-lite"/>
    </source>
</evidence>
<dbReference type="GO" id="GO:0009953">
    <property type="term" value="P:dorsal/ventral pattern formation"/>
    <property type="evidence" value="ECO:0007669"/>
    <property type="project" value="Ensembl"/>
</dbReference>
<evidence type="ECO:0000259" key="9">
    <source>
        <dbReference type="PROSITE" id="PS50184"/>
    </source>
</evidence>
<dbReference type="RefSeq" id="XP_023656263.1">
    <property type="nucleotide sequence ID" value="XM_023800495.2"/>
</dbReference>
<evidence type="ECO:0000256" key="8">
    <source>
        <dbReference type="SAM" id="SignalP"/>
    </source>
</evidence>
<dbReference type="GO" id="GO:0030154">
    <property type="term" value="P:cell differentiation"/>
    <property type="evidence" value="ECO:0007669"/>
    <property type="project" value="TreeGrafter"/>
</dbReference>
<dbReference type="Proteomes" id="UP000261540">
    <property type="component" value="Unplaced"/>
</dbReference>
<evidence type="ECO:0000256" key="5">
    <source>
        <dbReference type="ARBA" id="ARBA00022737"/>
    </source>
</evidence>
<evidence type="ECO:0000256" key="3">
    <source>
        <dbReference type="ARBA" id="ARBA00022525"/>
    </source>
</evidence>
<sequence>MKHIFLFLILPLYGVCYVEAVRTRKTTESDVVCTFKEKEYRPGDSWHPYLEPFGLMFCMRCVCTETGHVKCNTIKCPVVRCEHPITESQQCCPRCADERRTPAGLRAPVKTCRYNGSQYQTGETFANYDLFPSRQTNQCVMCTCSDGNIFCALKTCLPLTCSTPVPVPDTCCLMCNDSSSTANSASAEEGGQQLNRGVRHSQDHCAGEQQPKGKSVRATPSTARGSPRAAGLQSLRLKGVAGTTVKILLQKNQQKACVYSGRTYSHGDVWHPVLGKVLECIVCTCRDGVQECKRITCPNQYPCQHPEKAEGKCCKTCPELKAESNRTQCGLGQNSNSLLVYKVEPSSEADTQDTIRVIAVEKQGANVIEVHVWKTVEGVLHLAETWDLQKKDLAEHPENYVLLTTVDEESWAKFKENEKKRKEFLKTQICEGGVKELLKFLNPERLDSQCSP</sequence>
<evidence type="ECO:0000256" key="1">
    <source>
        <dbReference type="ARBA" id="ARBA00004613"/>
    </source>
</evidence>
<keyword evidence="4 8" id="KW-0732">Signal</keyword>
<dbReference type="Gene3D" id="6.20.200.20">
    <property type="match status" value="3"/>
</dbReference>
<dbReference type="CTD" id="25884"/>
<dbReference type="SMART" id="SM00214">
    <property type="entry name" value="VWC"/>
    <property type="match status" value="3"/>
</dbReference>
<keyword evidence="11" id="KW-1185">Reference proteome</keyword>
<dbReference type="GeneTree" id="ENSGT00940000166571"/>
<dbReference type="PANTHER" id="PTHR46303">
    <property type="entry name" value="VWFC DOMAIN-CONTAINING PROTEIN"/>
    <property type="match status" value="1"/>
</dbReference>
<feature type="chain" id="PRO_5017203362" evidence="8">
    <location>
        <begin position="21"/>
        <end position="452"/>
    </location>
</feature>
<keyword evidence="2" id="KW-0217">Developmental protein</keyword>
<dbReference type="InterPro" id="IPR045716">
    <property type="entry name" value="CHRDL_1/2_C"/>
</dbReference>
<dbReference type="GeneID" id="111837986"/>
<accession>A0A3B3R187</accession>
<dbReference type="InterPro" id="IPR045717">
    <property type="entry name" value="CHRDL1/2"/>
</dbReference>
<dbReference type="Pfam" id="PF00093">
    <property type="entry name" value="VWC"/>
    <property type="match status" value="1"/>
</dbReference>
<feature type="domain" description="VWFC" evidence="9">
    <location>
        <begin position="110"/>
        <end position="176"/>
    </location>
</feature>
<dbReference type="GO" id="GO:0030514">
    <property type="term" value="P:negative regulation of BMP signaling pathway"/>
    <property type="evidence" value="ECO:0007669"/>
    <property type="project" value="TreeGrafter"/>
</dbReference>
<dbReference type="Pfam" id="PF23334">
    <property type="entry name" value="VWC2L_2nd"/>
    <property type="match status" value="2"/>
</dbReference>
<dbReference type="PROSITE" id="PS50184">
    <property type="entry name" value="VWFC_2"/>
    <property type="match status" value="3"/>
</dbReference>
<dbReference type="PROSITE" id="PS01208">
    <property type="entry name" value="VWFC_1"/>
    <property type="match status" value="2"/>
</dbReference>
<evidence type="ECO:0000256" key="2">
    <source>
        <dbReference type="ARBA" id="ARBA00022473"/>
    </source>
</evidence>
<reference evidence="10" key="2">
    <citation type="submission" date="2025-09" db="UniProtKB">
        <authorList>
            <consortium name="Ensembl"/>
        </authorList>
    </citation>
    <scope>IDENTIFICATION</scope>
</reference>
<dbReference type="PANTHER" id="PTHR46303:SF3">
    <property type="entry name" value="CHORDIN-LIKE PROTEIN 2"/>
    <property type="match status" value="1"/>
</dbReference>
<feature type="region of interest" description="Disordered" evidence="7">
    <location>
        <begin position="198"/>
        <end position="231"/>
    </location>
</feature>
<keyword evidence="6" id="KW-0325">Glycoprotein</keyword>
<comment type="subcellular location">
    <subcellularLocation>
        <location evidence="1">Secreted</location>
    </subcellularLocation>
</comment>
<evidence type="ECO:0000256" key="6">
    <source>
        <dbReference type="ARBA" id="ARBA00023180"/>
    </source>
</evidence>
<feature type="domain" description="VWFC" evidence="9">
    <location>
        <begin position="255"/>
        <end position="318"/>
    </location>
</feature>
<proteinExistence type="predicted"/>
<name>A0A3B3R187_9TELE</name>
<feature type="signal peptide" evidence="8">
    <location>
        <begin position="1"/>
        <end position="20"/>
    </location>
</feature>
<dbReference type="GO" id="GO:0005615">
    <property type="term" value="C:extracellular space"/>
    <property type="evidence" value="ECO:0007669"/>
    <property type="project" value="TreeGrafter"/>
</dbReference>
<feature type="domain" description="VWFC" evidence="9">
    <location>
        <begin position="31"/>
        <end position="96"/>
    </location>
</feature>
<evidence type="ECO:0000313" key="10">
    <source>
        <dbReference type="Ensembl" id="ENSPKIP00000011461.1"/>
    </source>
</evidence>
<dbReference type="Pfam" id="PF19548">
    <property type="entry name" value="CHRDL_1_2_C"/>
    <property type="match status" value="1"/>
</dbReference>
<evidence type="ECO:0000256" key="4">
    <source>
        <dbReference type="ARBA" id="ARBA00022729"/>
    </source>
</evidence>
<dbReference type="STRING" id="1676925.ENSPKIP00000011461"/>
<dbReference type="SUPFAM" id="SSF57603">
    <property type="entry name" value="FnI-like domain"/>
    <property type="match status" value="3"/>
</dbReference>
<dbReference type="GO" id="GO:0036122">
    <property type="term" value="F:BMP binding"/>
    <property type="evidence" value="ECO:0007669"/>
    <property type="project" value="TreeGrafter"/>
</dbReference>
<evidence type="ECO:0000313" key="11">
    <source>
        <dbReference type="Proteomes" id="UP000261540"/>
    </source>
</evidence>
<dbReference type="AlphaFoldDB" id="A0A3B3R187"/>